<feature type="chain" id="PRO_5043575120" evidence="3">
    <location>
        <begin position="21"/>
        <end position="635"/>
    </location>
</feature>
<evidence type="ECO:0000256" key="1">
    <source>
        <dbReference type="ARBA" id="ARBA00010088"/>
    </source>
</evidence>
<dbReference type="Proteomes" id="UP001321760">
    <property type="component" value="Unassembled WGS sequence"/>
</dbReference>
<dbReference type="InterPro" id="IPR051601">
    <property type="entry name" value="Serine_prot/Carboxylest_S33"/>
</dbReference>
<feature type="domain" description="Peptidase S33 tripeptidyl aminopeptidase-like C-terminal" evidence="5">
    <location>
        <begin position="501"/>
        <end position="587"/>
    </location>
</feature>
<comment type="caution">
    <text evidence="6">The sequence shown here is derived from an EMBL/GenBank/DDBJ whole genome shotgun (WGS) entry which is preliminary data.</text>
</comment>
<evidence type="ECO:0000313" key="6">
    <source>
        <dbReference type="EMBL" id="KAK4452140.1"/>
    </source>
</evidence>
<keyword evidence="2 6" id="KW-0378">Hydrolase</keyword>
<comment type="similarity">
    <text evidence="1">Belongs to the peptidase S33 family.</text>
</comment>
<dbReference type="AlphaFoldDB" id="A0AAV9GV14"/>
<sequence>MQVTKLITIAILGVSAVAQATSFPYGTFPRSNDTLRLQPCPKTGFLTVPALNDTQAERTWAALFKPDPETWLWGSSKPNGMAGIFLCGYLDVPLDYTNTSDSRIVRLAVIKYQVSGLALVNATNSTAGTKSVRTILMNPGGPGGSGVAIASVVGEVYSQQLSDGHFDFLTWDPRGVGSSLPSPHCLPNEFIRDRWSFITSQHLAMLGSPDSGSLGVTDAYNEAIWRTCFERLGDIGRFLTTAFVARDLEQIRIALGEDDVTGYFGSYGTGIAQTYAAMFPSRVGRMVLDGTEHVRDHRHRAGFATASVDNVTDAYRDGFIGECIKAGPQYCDLAKPPPSDPAPVTPSSLDARVRSLLSSLASRPIPLYRANVGPTLITYTSVMAAIYEAMYTPTFWTDVATLLADLESGKVPTSRLLFLFENNRWTRAPSCGPPPNPLQAAPPPTSRELLPFVICADAYDAPEPNDMAWWRSLWANITTKSFISGDTRFYATFRCRHFTTFWPEPAEVFRGDLDKSLKAPVLLVAETYDPATPLRNGRRLAAEMGPENARLIVHHGYGHGMDNHPSKCTDDLVKAYVLHGKLPEKEETDCFAERNPFVEGRRIAVRPWLTPGNGSAGSVGVGIMGVNFGERSFYF</sequence>
<feature type="domain" description="AB hydrolase-1" evidence="4">
    <location>
        <begin position="134"/>
        <end position="315"/>
    </location>
</feature>
<keyword evidence="7" id="KW-1185">Reference proteome</keyword>
<dbReference type="SUPFAM" id="SSF53474">
    <property type="entry name" value="alpha/beta-Hydrolases"/>
    <property type="match status" value="1"/>
</dbReference>
<protein>
    <submittedName>
        <fullName evidence="6">Alpha/Beta hydrolase protein</fullName>
    </submittedName>
</protein>
<dbReference type="Pfam" id="PF00561">
    <property type="entry name" value="Abhydrolase_1"/>
    <property type="match status" value="1"/>
</dbReference>
<dbReference type="PANTHER" id="PTHR43248">
    <property type="entry name" value="2-SUCCINYL-6-HYDROXY-2,4-CYCLOHEXADIENE-1-CARBOXYLATE SYNTHASE"/>
    <property type="match status" value="1"/>
</dbReference>
<evidence type="ECO:0000259" key="5">
    <source>
        <dbReference type="Pfam" id="PF08386"/>
    </source>
</evidence>
<organism evidence="6 7">
    <name type="scientific">Podospora aff. communis PSN243</name>
    <dbReference type="NCBI Taxonomy" id="3040156"/>
    <lineage>
        <taxon>Eukaryota</taxon>
        <taxon>Fungi</taxon>
        <taxon>Dikarya</taxon>
        <taxon>Ascomycota</taxon>
        <taxon>Pezizomycotina</taxon>
        <taxon>Sordariomycetes</taxon>
        <taxon>Sordariomycetidae</taxon>
        <taxon>Sordariales</taxon>
        <taxon>Podosporaceae</taxon>
        <taxon>Podospora</taxon>
    </lineage>
</organism>
<reference evidence="6" key="1">
    <citation type="journal article" date="2023" name="Mol. Phylogenet. Evol.">
        <title>Genome-scale phylogeny and comparative genomics of the fungal order Sordariales.</title>
        <authorList>
            <person name="Hensen N."/>
            <person name="Bonometti L."/>
            <person name="Westerberg I."/>
            <person name="Brannstrom I.O."/>
            <person name="Guillou S."/>
            <person name="Cros-Aarteil S."/>
            <person name="Calhoun S."/>
            <person name="Haridas S."/>
            <person name="Kuo A."/>
            <person name="Mondo S."/>
            <person name="Pangilinan J."/>
            <person name="Riley R."/>
            <person name="LaButti K."/>
            <person name="Andreopoulos B."/>
            <person name="Lipzen A."/>
            <person name="Chen C."/>
            <person name="Yan M."/>
            <person name="Daum C."/>
            <person name="Ng V."/>
            <person name="Clum A."/>
            <person name="Steindorff A."/>
            <person name="Ohm R.A."/>
            <person name="Martin F."/>
            <person name="Silar P."/>
            <person name="Natvig D.O."/>
            <person name="Lalanne C."/>
            <person name="Gautier V."/>
            <person name="Ament-Velasquez S.L."/>
            <person name="Kruys A."/>
            <person name="Hutchinson M.I."/>
            <person name="Powell A.J."/>
            <person name="Barry K."/>
            <person name="Miller A.N."/>
            <person name="Grigoriev I.V."/>
            <person name="Debuchy R."/>
            <person name="Gladieux P."/>
            <person name="Hiltunen Thoren M."/>
            <person name="Johannesson H."/>
        </authorList>
    </citation>
    <scope>NUCLEOTIDE SEQUENCE</scope>
    <source>
        <strain evidence="6">PSN243</strain>
    </source>
</reference>
<dbReference type="GO" id="GO:0016787">
    <property type="term" value="F:hydrolase activity"/>
    <property type="evidence" value="ECO:0007669"/>
    <property type="project" value="UniProtKB-KW"/>
</dbReference>
<evidence type="ECO:0000313" key="7">
    <source>
        <dbReference type="Proteomes" id="UP001321760"/>
    </source>
</evidence>
<accession>A0AAV9GV14</accession>
<dbReference type="InterPro" id="IPR000073">
    <property type="entry name" value="AB_hydrolase_1"/>
</dbReference>
<dbReference type="Gene3D" id="3.40.50.1820">
    <property type="entry name" value="alpha/beta hydrolase"/>
    <property type="match status" value="1"/>
</dbReference>
<feature type="signal peptide" evidence="3">
    <location>
        <begin position="1"/>
        <end position="20"/>
    </location>
</feature>
<evidence type="ECO:0000256" key="2">
    <source>
        <dbReference type="ARBA" id="ARBA00022801"/>
    </source>
</evidence>
<evidence type="ECO:0000259" key="4">
    <source>
        <dbReference type="Pfam" id="PF00561"/>
    </source>
</evidence>
<dbReference type="PANTHER" id="PTHR43248:SF25">
    <property type="entry name" value="AB HYDROLASE-1 DOMAIN-CONTAINING PROTEIN-RELATED"/>
    <property type="match status" value="1"/>
</dbReference>
<dbReference type="Pfam" id="PF08386">
    <property type="entry name" value="Abhydrolase_4"/>
    <property type="match status" value="1"/>
</dbReference>
<proteinExistence type="inferred from homology"/>
<dbReference type="EMBL" id="MU865925">
    <property type="protein sequence ID" value="KAK4452140.1"/>
    <property type="molecule type" value="Genomic_DNA"/>
</dbReference>
<gene>
    <name evidence="6" type="ORF">QBC34DRAFT_40976</name>
</gene>
<dbReference type="InterPro" id="IPR029058">
    <property type="entry name" value="AB_hydrolase_fold"/>
</dbReference>
<evidence type="ECO:0000256" key="3">
    <source>
        <dbReference type="SAM" id="SignalP"/>
    </source>
</evidence>
<dbReference type="InterPro" id="IPR013595">
    <property type="entry name" value="Pept_S33_TAP-like_C"/>
</dbReference>
<keyword evidence="3" id="KW-0732">Signal</keyword>
<name>A0AAV9GV14_9PEZI</name>
<reference evidence="6" key="2">
    <citation type="submission" date="2023-05" db="EMBL/GenBank/DDBJ databases">
        <authorList>
            <consortium name="Lawrence Berkeley National Laboratory"/>
            <person name="Steindorff A."/>
            <person name="Hensen N."/>
            <person name="Bonometti L."/>
            <person name="Westerberg I."/>
            <person name="Brannstrom I.O."/>
            <person name="Guillou S."/>
            <person name="Cros-Aarteil S."/>
            <person name="Calhoun S."/>
            <person name="Haridas S."/>
            <person name="Kuo A."/>
            <person name="Mondo S."/>
            <person name="Pangilinan J."/>
            <person name="Riley R."/>
            <person name="Labutti K."/>
            <person name="Andreopoulos B."/>
            <person name="Lipzen A."/>
            <person name="Chen C."/>
            <person name="Yanf M."/>
            <person name="Daum C."/>
            <person name="Ng V."/>
            <person name="Clum A."/>
            <person name="Ohm R."/>
            <person name="Martin F."/>
            <person name="Silar P."/>
            <person name="Natvig D."/>
            <person name="Lalanne C."/>
            <person name="Gautier V."/>
            <person name="Ament-Velasquez S.L."/>
            <person name="Kruys A."/>
            <person name="Hutchinson M.I."/>
            <person name="Powell A.J."/>
            <person name="Barry K."/>
            <person name="Miller A.N."/>
            <person name="Grigoriev I.V."/>
            <person name="Debuchy R."/>
            <person name="Gladieux P."/>
            <person name="Thoren M.H."/>
            <person name="Johannesson H."/>
        </authorList>
    </citation>
    <scope>NUCLEOTIDE SEQUENCE</scope>
    <source>
        <strain evidence="6">PSN243</strain>
    </source>
</reference>